<evidence type="ECO:0000259" key="3">
    <source>
        <dbReference type="SMART" id="SM00645"/>
    </source>
</evidence>
<feature type="region of interest" description="Disordered" evidence="2">
    <location>
        <begin position="316"/>
        <end position="470"/>
    </location>
</feature>
<keyword evidence="5" id="KW-1185">Reference proteome</keyword>
<dbReference type="Proteomes" id="UP001597510">
    <property type="component" value="Unassembled WGS sequence"/>
</dbReference>
<dbReference type="SMART" id="SM00645">
    <property type="entry name" value="Pept_C1"/>
    <property type="match status" value="1"/>
</dbReference>
<gene>
    <name evidence="4" type="ORF">ACFSR2_06700</name>
</gene>
<dbReference type="Pfam" id="PF00112">
    <property type="entry name" value="Peptidase_C1"/>
    <property type="match status" value="1"/>
</dbReference>
<dbReference type="InterPro" id="IPR013128">
    <property type="entry name" value="Peptidase_C1A"/>
</dbReference>
<proteinExistence type="inferred from homology"/>
<evidence type="ECO:0000256" key="2">
    <source>
        <dbReference type="SAM" id="MobiDB-lite"/>
    </source>
</evidence>
<dbReference type="Gene3D" id="3.90.70.10">
    <property type="entry name" value="Cysteine proteinases"/>
    <property type="match status" value="1"/>
</dbReference>
<reference evidence="5" key="1">
    <citation type="journal article" date="2019" name="Int. J. Syst. Evol. Microbiol.">
        <title>The Global Catalogue of Microorganisms (GCM) 10K type strain sequencing project: providing services to taxonomists for standard genome sequencing and annotation.</title>
        <authorList>
            <consortium name="The Broad Institute Genomics Platform"/>
            <consortium name="The Broad Institute Genome Sequencing Center for Infectious Disease"/>
            <person name="Wu L."/>
            <person name="Ma J."/>
        </authorList>
    </citation>
    <scope>NUCLEOTIDE SEQUENCE [LARGE SCALE GENOMIC DNA]</scope>
    <source>
        <strain evidence="5">KCTC 52344</strain>
    </source>
</reference>
<evidence type="ECO:0000256" key="1">
    <source>
        <dbReference type="ARBA" id="ARBA00008455"/>
    </source>
</evidence>
<dbReference type="InterPro" id="IPR038765">
    <property type="entry name" value="Papain-like_cys_pep_sf"/>
</dbReference>
<dbReference type="InterPro" id="IPR000668">
    <property type="entry name" value="Peptidase_C1A_C"/>
</dbReference>
<organism evidence="4 5">
    <name type="scientific">Emticicia soli</name>
    <dbReference type="NCBI Taxonomy" id="2027878"/>
    <lineage>
        <taxon>Bacteria</taxon>
        <taxon>Pseudomonadati</taxon>
        <taxon>Bacteroidota</taxon>
        <taxon>Cytophagia</taxon>
        <taxon>Cytophagales</taxon>
        <taxon>Leadbetterellaceae</taxon>
        <taxon>Emticicia</taxon>
    </lineage>
</organism>
<comment type="similarity">
    <text evidence="1">Belongs to the peptidase C1 family.</text>
</comment>
<evidence type="ECO:0000313" key="5">
    <source>
        <dbReference type="Proteomes" id="UP001597510"/>
    </source>
</evidence>
<accession>A0ABW5J7E0</accession>
<dbReference type="SUPFAM" id="SSF54001">
    <property type="entry name" value="Cysteine proteinases"/>
    <property type="match status" value="1"/>
</dbReference>
<evidence type="ECO:0000313" key="4">
    <source>
        <dbReference type="EMBL" id="MFD2520565.1"/>
    </source>
</evidence>
<dbReference type="EMBL" id="JBHULC010000006">
    <property type="protein sequence ID" value="MFD2520565.1"/>
    <property type="molecule type" value="Genomic_DNA"/>
</dbReference>
<comment type="caution">
    <text evidence="4">The sequence shown here is derived from an EMBL/GenBank/DDBJ whole genome shotgun (WGS) entry which is preliminary data.</text>
</comment>
<name>A0ABW5J7E0_9BACT</name>
<dbReference type="RefSeq" id="WP_340239707.1">
    <property type="nucleotide sequence ID" value="NZ_JBBEWC010000014.1"/>
</dbReference>
<feature type="domain" description="Peptidase C1A papain C-terminal" evidence="3">
    <location>
        <begin position="41"/>
        <end position="250"/>
    </location>
</feature>
<sequence length="470" mass="55026">MSIEFKQKDGTVSALKGYSYMAASPAAENYKPSSQVKKASLPQKVDLRPFMTAVENQKNLSSCTANATAGAYEYLAKKHLKNRAFEVSRLFVYYNARLRAGSEIKDKGSYIQYAIDSLHKMGACTEETWPYDTKKVNDKPHTNTYEEAANFKVQESKYVPTDLKAWKQCLSEGYPIIFGIALFKGFDSCTQNKGIVPMPSPDEATRQAHGLHAMLCVGYSEVDQMFIVRNSWGEQWGDKGYCYMPYDYVINSKLNMGDSWMIARTAPIPDFEDTWVNDKRSVVDGGKGYDHNKFVVYTEDDYEDFDVFDTIEIIEYDEEEPEEYEELEFEDAGLYDEDEEEEDEEEEYDEEEEGDEEEEYDEEEEGDEEEEYDEEEEGDEEEEYDEEEEGDEEEEYDEEEESEEEYDEEEEGDEEEEYDEEEESEEEEEYEEEEEGDEEEEYEEEEAEEEEEYEEEEAEEEGGEEEEEEQ</sequence>
<dbReference type="PANTHER" id="PTHR12411">
    <property type="entry name" value="CYSTEINE PROTEASE FAMILY C1-RELATED"/>
    <property type="match status" value="1"/>
</dbReference>
<dbReference type="CDD" id="cd02619">
    <property type="entry name" value="Peptidase_C1"/>
    <property type="match status" value="1"/>
</dbReference>
<protein>
    <submittedName>
        <fullName evidence="4">C1 family peptidase</fullName>
    </submittedName>
</protein>